<evidence type="ECO:0000313" key="6">
    <source>
        <dbReference type="EMBL" id="KAB0585369.1"/>
    </source>
</evidence>
<evidence type="ECO:0000313" key="7">
    <source>
        <dbReference type="Proteomes" id="UP000430120"/>
    </source>
</evidence>
<evidence type="ECO:0000256" key="2">
    <source>
        <dbReference type="ARBA" id="ARBA00022723"/>
    </source>
</evidence>
<evidence type="ECO:0000256" key="1">
    <source>
        <dbReference type="ARBA" id="ARBA00006745"/>
    </source>
</evidence>
<dbReference type="EMBL" id="VZPB01000001">
    <property type="protein sequence ID" value="KAB0585369.1"/>
    <property type="molecule type" value="Genomic_DNA"/>
</dbReference>
<dbReference type="RefSeq" id="WP_151121943.1">
    <property type="nucleotide sequence ID" value="NZ_CP088081.1"/>
</dbReference>
<organism evidence="6 7">
    <name type="scientific">Ideonella dechloratans</name>
    <dbReference type="NCBI Taxonomy" id="36863"/>
    <lineage>
        <taxon>Bacteria</taxon>
        <taxon>Pseudomonadati</taxon>
        <taxon>Pseudomonadota</taxon>
        <taxon>Betaproteobacteria</taxon>
        <taxon>Burkholderiales</taxon>
        <taxon>Sphaerotilaceae</taxon>
        <taxon>Ideonella</taxon>
    </lineage>
</organism>
<keyword evidence="2" id="KW-0479">Metal-binding</keyword>
<protein>
    <submittedName>
        <fullName evidence="6">8-oxoguanine deaminase</fullName>
        <ecNumber evidence="6">3.5.4.32</ecNumber>
    </submittedName>
</protein>
<comment type="caution">
    <text evidence="6">The sequence shown here is derived from an EMBL/GenBank/DDBJ whole genome shotgun (WGS) entry which is preliminary data.</text>
</comment>
<dbReference type="SUPFAM" id="SSF51556">
    <property type="entry name" value="Metallo-dependent hydrolases"/>
    <property type="match status" value="1"/>
</dbReference>
<name>A0A643FHD8_IDEDE</name>
<accession>A0A643FHD8</accession>
<evidence type="ECO:0000259" key="5">
    <source>
        <dbReference type="Pfam" id="PF01979"/>
    </source>
</evidence>
<sequence>MPTPEPTLLIRDADLVVTVDDQRRELPRASVLVRGRAIEAIGPADALPREADEVIDARGHIVIPGLVNTHHHMYQSLTRAIPAAQDAELFGWLKTLYPIWAGLTPEMVRVSTQVAMAELLLSGCTTSSDHLYLYPNGVRLDDSIEAAEAIGMRFHAARGSMSVGESAGGLPPDALVEREDAILADTRRLIETWHDASRFSMRQVVAAPCSPFSVSRGLMRDSAALARSYGTRLHTHLAENDHDIAYSREKFGMTPTEYAESLGWLGDDVWHAHCVKLDGAGIARFAATGTGVAHCPCSNMRLASGIAPVRRMLDAGVPVGLGVDGSASNDGAHLLGEARQALLLARVGRSLGPFGCDHGPAEMTARATLEIATLGGARVLGRDDIGHLAPGMAADLALFDLRTLALAGGAVHDPLGALLLCAPSQAAYTVVNGRVVVREGQLATLALAPLLARHNALARQLAGG</sequence>
<keyword evidence="7" id="KW-1185">Reference proteome</keyword>
<reference evidence="6 7" key="1">
    <citation type="submission" date="2019-09" db="EMBL/GenBank/DDBJ databases">
        <title>Draft genome sequences of 48 bacterial type strains from the CCUG.</title>
        <authorList>
            <person name="Tunovic T."/>
            <person name="Pineiro-Iglesias B."/>
            <person name="Unosson C."/>
            <person name="Inganas E."/>
            <person name="Ohlen M."/>
            <person name="Cardew S."/>
            <person name="Jensie-Markopoulos S."/>
            <person name="Salva-Serra F."/>
            <person name="Jaen-Luchoro D."/>
            <person name="Karlsson R."/>
            <person name="Svensson-Stadler L."/>
            <person name="Chun J."/>
            <person name="Moore E."/>
        </authorList>
    </citation>
    <scope>NUCLEOTIDE SEQUENCE [LARGE SCALE GENOMIC DNA]</scope>
    <source>
        <strain evidence="6 7">CCUG 30977</strain>
    </source>
</reference>
<evidence type="ECO:0000256" key="4">
    <source>
        <dbReference type="ARBA" id="ARBA00022833"/>
    </source>
</evidence>
<dbReference type="GO" id="GO:0019239">
    <property type="term" value="F:deaminase activity"/>
    <property type="evidence" value="ECO:0007669"/>
    <property type="project" value="UniProtKB-ARBA"/>
</dbReference>
<dbReference type="InterPro" id="IPR011059">
    <property type="entry name" value="Metal-dep_hydrolase_composite"/>
</dbReference>
<dbReference type="GO" id="GO:0102127">
    <property type="term" value="F:8-oxoguanine deaminase activity"/>
    <property type="evidence" value="ECO:0007669"/>
    <property type="project" value="UniProtKB-EC"/>
</dbReference>
<dbReference type="NCBIfam" id="NF006055">
    <property type="entry name" value="PRK08203.1"/>
    <property type="match status" value="1"/>
</dbReference>
<dbReference type="SUPFAM" id="SSF51338">
    <property type="entry name" value="Composite domain of metallo-dependent hydrolases"/>
    <property type="match status" value="1"/>
</dbReference>
<dbReference type="FunFam" id="3.20.20.140:FF:000014">
    <property type="entry name" value="5-methylthioadenosine/S-adenosylhomocysteine deaminase"/>
    <property type="match status" value="1"/>
</dbReference>
<dbReference type="Gene3D" id="3.20.20.140">
    <property type="entry name" value="Metal-dependent hydrolases"/>
    <property type="match status" value="1"/>
</dbReference>
<evidence type="ECO:0000256" key="3">
    <source>
        <dbReference type="ARBA" id="ARBA00022801"/>
    </source>
</evidence>
<dbReference type="InterPro" id="IPR006680">
    <property type="entry name" value="Amidohydro-rel"/>
</dbReference>
<dbReference type="PANTHER" id="PTHR43794:SF11">
    <property type="entry name" value="AMIDOHYDROLASE-RELATED DOMAIN-CONTAINING PROTEIN"/>
    <property type="match status" value="1"/>
</dbReference>
<comment type="similarity">
    <text evidence="1">Belongs to the metallo-dependent hydrolases superfamily. ATZ/TRZ family.</text>
</comment>
<dbReference type="EC" id="3.5.4.32" evidence="6"/>
<dbReference type="OrthoDB" id="9807210at2"/>
<dbReference type="InterPro" id="IPR032466">
    <property type="entry name" value="Metal_Hydrolase"/>
</dbReference>
<keyword evidence="3 6" id="KW-0378">Hydrolase</keyword>
<dbReference type="InterPro" id="IPR050287">
    <property type="entry name" value="MTA/SAH_deaminase"/>
</dbReference>
<dbReference type="GO" id="GO:0046872">
    <property type="term" value="F:metal ion binding"/>
    <property type="evidence" value="ECO:0007669"/>
    <property type="project" value="UniProtKB-KW"/>
</dbReference>
<proteinExistence type="inferred from homology"/>
<keyword evidence="4" id="KW-0862">Zinc</keyword>
<dbReference type="AlphaFoldDB" id="A0A643FHD8"/>
<dbReference type="Pfam" id="PF01979">
    <property type="entry name" value="Amidohydro_1"/>
    <property type="match status" value="1"/>
</dbReference>
<dbReference type="Proteomes" id="UP000430120">
    <property type="component" value="Unassembled WGS sequence"/>
</dbReference>
<feature type="domain" description="Amidohydrolase-related" evidence="5">
    <location>
        <begin position="61"/>
        <end position="434"/>
    </location>
</feature>
<dbReference type="CDD" id="cd01298">
    <property type="entry name" value="ATZ_TRZ_like"/>
    <property type="match status" value="1"/>
</dbReference>
<gene>
    <name evidence="6" type="ORF">F7Q92_00270</name>
</gene>
<dbReference type="Gene3D" id="2.30.40.10">
    <property type="entry name" value="Urease, subunit C, domain 1"/>
    <property type="match status" value="1"/>
</dbReference>
<dbReference type="PANTHER" id="PTHR43794">
    <property type="entry name" value="AMINOHYDROLASE SSNA-RELATED"/>
    <property type="match status" value="1"/>
</dbReference>